<evidence type="ECO:0000259" key="7">
    <source>
        <dbReference type="PROSITE" id="PS50109"/>
    </source>
</evidence>
<keyword evidence="10" id="KW-1185">Reference proteome</keyword>
<dbReference type="CDD" id="cd00082">
    <property type="entry name" value="HisKA"/>
    <property type="match status" value="1"/>
</dbReference>
<dbReference type="PROSITE" id="PS50109">
    <property type="entry name" value="HIS_KIN"/>
    <property type="match status" value="1"/>
</dbReference>
<dbReference type="InterPro" id="IPR036890">
    <property type="entry name" value="HATPase_C_sf"/>
</dbReference>
<dbReference type="SUPFAM" id="SSF47384">
    <property type="entry name" value="Homodimeric domain of signal transducing histidine kinase"/>
    <property type="match status" value="1"/>
</dbReference>
<dbReference type="Pfam" id="PF02518">
    <property type="entry name" value="HATPase_c"/>
    <property type="match status" value="1"/>
</dbReference>
<dbReference type="AlphaFoldDB" id="A0A1I0RJW2"/>
<dbReference type="PANTHER" id="PTHR43047:SF72">
    <property type="entry name" value="OSMOSENSING HISTIDINE PROTEIN KINASE SLN1"/>
    <property type="match status" value="1"/>
</dbReference>
<evidence type="ECO:0000256" key="1">
    <source>
        <dbReference type="ARBA" id="ARBA00000085"/>
    </source>
</evidence>
<feature type="domain" description="Response regulatory" evidence="8">
    <location>
        <begin position="10"/>
        <end position="128"/>
    </location>
</feature>
<dbReference type="EC" id="2.7.13.3" evidence="2"/>
<dbReference type="Pfam" id="PF00072">
    <property type="entry name" value="Response_reg"/>
    <property type="match status" value="1"/>
</dbReference>
<dbReference type="GO" id="GO:0009927">
    <property type="term" value="F:histidine phosphotransfer kinase activity"/>
    <property type="evidence" value="ECO:0007669"/>
    <property type="project" value="TreeGrafter"/>
</dbReference>
<dbReference type="OrthoDB" id="9781208at2"/>
<dbReference type="SMART" id="SM00448">
    <property type="entry name" value="REC"/>
    <property type="match status" value="1"/>
</dbReference>
<dbReference type="InterPro" id="IPR001789">
    <property type="entry name" value="Sig_transdc_resp-reg_receiver"/>
</dbReference>
<dbReference type="STRING" id="29529.SAMN04488122_2922"/>
<sequence length="368" mass="41970">MKQHKPKTFTILLVDDKAENLVSLEHMLEGDHRVILKATSGNEALKTVLRHDDIGLIMLDVQMPEMDGYEVARLLQTNPKTKDISIIFVTAINKEEQYVMRGFEQGAVDYLSKPLDVNVTRAKVTVFEKLYRYQHQLKEAMIEKEKVNKQLERFMYVVAHDLKSPLSGAIGLLALINEDERIQSAPDLKEYMKIVLGATNHLTEMITSMLDYTRQSDMEQTIEEVNVHELVTQLSKLLFPPANIHIETGGTLPVLETNKLKLQQVFQNLISNAIKYNDKKDGLITIGGTDKGEFYEFYVKDNGPGVAKRDTDRIFKLFERLDNEGKGEGSGIGLNIFKLLVEEQGGKVWVESLPGEGSTFYFLWRQRY</sequence>
<evidence type="ECO:0000256" key="5">
    <source>
        <dbReference type="ARBA" id="ARBA00022777"/>
    </source>
</evidence>
<proteinExistence type="predicted"/>
<dbReference type="Gene3D" id="3.30.565.10">
    <property type="entry name" value="Histidine kinase-like ATPase, C-terminal domain"/>
    <property type="match status" value="1"/>
</dbReference>
<dbReference type="GO" id="GO:0005886">
    <property type="term" value="C:plasma membrane"/>
    <property type="evidence" value="ECO:0007669"/>
    <property type="project" value="TreeGrafter"/>
</dbReference>
<evidence type="ECO:0000256" key="3">
    <source>
        <dbReference type="ARBA" id="ARBA00022553"/>
    </source>
</evidence>
<dbReference type="PROSITE" id="PS50110">
    <property type="entry name" value="RESPONSE_REGULATORY"/>
    <property type="match status" value="1"/>
</dbReference>
<dbReference type="InterPro" id="IPR004358">
    <property type="entry name" value="Sig_transdc_His_kin-like_C"/>
</dbReference>
<dbReference type="InterPro" id="IPR011006">
    <property type="entry name" value="CheY-like_superfamily"/>
</dbReference>
<keyword evidence="3 6" id="KW-0597">Phosphoprotein</keyword>
<evidence type="ECO:0000256" key="4">
    <source>
        <dbReference type="ARBA" id="ARBA00022679"/>
    </source>
</evidence>
<evidence type="ECO:0000313" key="10">
    <source>
        <dbReference type="Proteomes" id="UP000199310"/>
    </source>
</evidence>
<dbReference type="PRINTS" id="PR00344">
    <property type="entry name" value="BCTRLSENSOR"/>
</dbReference>
<dbReference type="SMART" id="SM00388">
    <property type="entry name" value="HisKA"/>
    <property type="match status" value="1"/>
</dbReference>
<dbReference type="InterPro" id="IPR036097">
    <property type="entry name" value="HisK_dim/P_sf"/>
</dbReference>
<name>A0A1I0RJW2_9BACT</name>
<dbReference type="Proteomes" id="UP000199310">
    <property type="component" value="Unassembled WGS sequence"/>
</dbReference>
<dbReference type="SMART" id="SM00387">
    <property type="entry name" value="HATPase_c"/>
    <property type="match status" value="1"/>
</dbReference>
<dbReference type="Gene3D" id="1.10.287.130">
    <property type="match status" value="1"/>
</dbReference>
<dbReference type="InterPro" id="IPR005467">
    <property type="entry name" value="His_kinase_dom"/>
</dbReference>
<dbReference type="Pfam" id="PF00512">
    <property type="entry name" value="HisKA"/>
    <property type="match status" value="1"/>
</dbReference>
<dbReference type="SUPFAM" id="SSF55874">
    <property type="entry name" value="ATPase domain of HSP90 chaperone/DNA topoisomerase II/histidine kinase"/>
    <property type="match status" value="1"/>
</dbReference>
<dbReference type="InterPro" id="IPR003594">
    <property type="entry name" value="HATPase_dom"/>
</dbReference>
<reference evidence="10" key="1">
    <citation type="submission" date="2016-10" db="EMBL/GenBank/DDBJ databases">
        <authorList>
            <person name="Varghese N."/>
            <person name="Submissions S."/>
        </authorList>
    </citation>
    <scope>NUCLEOTIDE SEQUENCE [LARGE SCALE GENOMIC DNA]</scope>
    <source>
        <strain evidence="10">DSM 3695</strain>
    </source>
</reference>
<feature type="modified residue" description="4-aspartylphosphate" evidence="6">
    <location>
        <position position="60"/>
    </location>
</feature>
<keyword evidence="4" id="KW-0808">Transferase</keyword>
<comment type="catalytic activity">
    <reaction evidence="1">
        <text>ATP + protein L-histidine = ADP + protein N-phospho-L-histidine.</text>
        <dbReference type="EC" id="2.7.13.3"/>
    </reaction>
</comment>
<dbReference type="InterPro" id="IPR003661">
    <property type="entry name" value="HisK_dim/P_dom"/>
</dbReference>
<dbReference type="SUPFAM" id="SSF52172">
    <property type="entry name" value="CheY-like"/>
    <property type="match status" value="1"/>
</dbReference>
<feature type="domain" description="Histidine kinase" evidence="7">
    <location>
        <begin position="157"/>
        <end position="368"/>
    </location>
</feature>
<keyword evidence="5 9" id="KW-0418">Kinase</keyword>
<dbReference type="PANTHER" id="PTHR43047">
    <property type="entry name" value="TWO-COMPONENT HISTIDINE PROTEIN KINASE"/>
    <property type="match status" value="1"/>
</dbReference>
<evidence type="ECO:0000313" key="9">
    <source>
        <dbReference type="EMBL" id="SEW41071.1"/>
    </source>
</evidence>
<dbReference type="RefSeq" id="WP_089895886.1">
    <property type="nucleotide sequence ID" value="NZ_FOJG01000001.1"/>
</dbReference>
<evidence type="ECO:0000256" key="2">
    <source>
        <dbReference type="ARBA" id="ARBA00012438"/>
    </source>
</evidence>
<dbReference type="Gene3D" id="3.40.50.2300">
    <property type="match status" value="1"/>
</dbReference>
<dbReference type="EMBL" id="FOJG01000001">
    <property type="protein sequence ID" value="SEW41071.1"/>
    <property type="molecule type" value="Genomic_DNA"/>
</dbReference>
<protein>
    <recommendedName>
        <fullName evidence="2">histidine kinase</fullName>
        <ecNumber evidence="2">2.7.13.3</ecNumber>
    </recommendedName>
</protein>
<evidence type="ECO:0000259" key="8">
    <source>
        <dbReference type="PROSITE" id="PS50110"/>
    </source>
</evidence>
<accession>A0A1I0RJW2</accession>
<gene>
    <name evidence="9" type="ORF">SAMN04488122_2922</name>
</gene>
<dbReference type="GO" id="GO:0000155">
    <property type="term" value="F:phosphorelay sensor kinase activity"/>
    <property type="evidence" value="ECO:0007669"/>
    <property type="project" value="InterPro"/>
</dbReference>
<evidence type="ECO:0000256" key="6">
    <source>
        <dbReference type="PROSITE-ProRule" id="PRU00169"/>
    </source>
</evidence>
<organism evidence="9 10">
    <name type="scientific">Chitinophaga arvensicola</name>
    <dbReference type="NCBI Taxonomy" id="29529"/>
    <lineage>
        <taxon>Bacteria</taxon>
        <taxon>Pseudomonadati</taxon>
        <taxon>Bacteroidota</taxon>
        <taxon>Chitinophagia</taxon>
        <taxon>Chitinophagales</taxon>
        <taxon>Chitinophagaceae</taxon>
        <taxon>Chitinophaga</taxon>
    </lineage>
</organism>